<dbReference type="eggNOG" id="ENOG50336Z4">
    <property type="taxonomic scope" value="Bacteria"/>
</dbReference>
<feature type="domain" description="Bbp19-like phage" evidence="1">
    <location>
        <begin position="34"/>
        <end position="98"/>
    </location>
</feature>
<dbReference type="AlphaFoldDB" id="Q2KZ45"/>
<dbReference type="KEGG" id="bav:BAV0423"/>
<evidence type="ECO:0000259" key="1">
    <source>
        <dbReference type="Pfam" id="PF25181"/>
    </source>
</evidence>
<dbReference type="STRING" id="360910.BAV0423"/>
<dbReference type="RefSeq" id="WP_012416117.1">
    <property type="nucleotide sequence ID" value="NC_010645.1"/>
</dbReference>
<dbReference type="OrthoDB" id="7271057at2"/>
<sequence>MSYEDPTDIRRQERAQADTDLRRRLVQDAEEADFKWLMGSKRGRRIVWRFLERAGVYRLSFNTNAMAMAFAEGNRNEGLRILAQIHTLCPELYAVMVKEQNRDNRNADDASYNDY</sequence>
<evidence type="ECO:0000313" key="3">
    <source>
        <dbReference type="Proteomes" id="UP000001977"/>
    </source>
</evidence>
<accession>Q2KZ45</accession>
<dbReference type="EMBL" id="AM167904">
    <property type="protein sequence ID" value="CAJ48025.1"/>
    <property type="molecule type" value="Genomic_DNA"/>
</dbReference>
<dbReference type="Pfam" id="PF25181">
    <property type="entry name" value="Phage_Bbp19"/>
    <property type="match status" value="1"/>
</dbReference>
<dbReference type="Proteomes" id="UP000001977">
    <property type="component" value="Chromosome"/>
</dbReference>
<dbReference type="InterPro" id="IPR057447">
    <property type="entry name" value="Bbp19-like_phage"/>
</dbReference>
<evidence type="ECO:0000313" key="2">
    <source>
        <dbReference type="EMBL" id="CAJ48025.1"/>
    </source>
</evidence>
<protein>
    <submittedName>
        <fullName evidence="2">Hypothetical phage protein</fullName>
    </submittedName>
</protein>
<dbReference type="HOGENOM" id="CLU_167331_0_0_4"/>
<reference evidence="2 3" key="1">
    <citation type="journal article" date="2006" name="J. Bacteriol.">
        <title>Comparison of the genome sequence of the poultry pathogen Bordetella avium with those of B. bronchiseptica, B. pertussis, and B. parapertussis reveals extensive diversity in surface structures associated with host interaction.</title>
        <authorList>
            <person name="Sebaihia M."/>
            <person name="Preston A."/>
            <person name="Maskell D.J."/>
            <person name="Kuzmiak H."/>
            <person name="Connell T.D."/>
            <person name="King N.D."/>
            <person name="Orndorff P.E."/>
            <person name="Miyamoto D.M."/>
            <person name="Thomson N.R."/>
            <person name="Harris D."/>
            <person name="Goble A."/>
            <person name="Lord A."/>
            <person name="Murphy L."/>
            <person name="Quail M.A."/>
            <person name="Rutter S."/>
            <person name="Squares R."/>
            <person name="Squares S."/>
            <person name="Woodward J."/>
            <person name="Parkhill J."/>
            <person name="Temple L.M."/>
        </authorList>
    </citation>
    <scope>NUCLEOTIDE SEQUENCE [LARGE SCALE GENOMIC DNA]</scope>
    <source>
        <strain evidence="2 3">197N</strain>
    </source>
</reference>
<gene>
    <name evidence="2" type="ordered locus">BAV0423</name>
</gene>
<organism evidence="2 3">
    <name type="scientific">Bordetella avium (strain 197N)</name>
    <dbReference type="NCBI Taxonomy" id="360910"/>
    <lineage>
        <taxon>Bacteria</taxon>
        <taxon>Pseudomonadati</taxon>
        <taxon>Pseudomonadota</taxon>
        <taxon>Betaproteobacteria</taxon>
        <taxon>Burkholderiales</taxon>
        <taxon>Alcaligenaceae</taxon>
        <taxon>Bordetella</taxon>
    </lineage>
</organism>
<name>Q2KZ45_BORA1</name>
<keyword evidence="3" id="KW-1185">Reference proteome</keyword>
<proteinExistence type="predicted"/>